<proteinExistence type="predicted"/>
<name>A0ABW0CNB3_STRCD</name>
<accession>A0ABW0CNB3</accession>
<protein>
    <submittedName>
        <fullName evidence="4">TetR/AcrR family transcriptional regulator</fullName>
    </submittedName>
</protein>
<feature type="DNA-binding region" description="H-T-H motif" evidence="2">
    <location>
        <begin position="29"/>
        <end position="48"/>
    </location>
</feature>
<dbReference type="PANTHER" id="PTHR30055">
    <property type="entry name" value="HTH-TYPE TRANSCRIPTIONAL REGULATOR RUTR"/>
    <property type="match status" value="1"/>
</dbReference>
<dbReference type="EMBL" id="JBHSKM010000012">
    <property type="protein sequence ID" value="MFC5216351.1"/>
    <property type="molecule type" value="Genomic_DNA"/>
</dbReference>
<reference evidence="5" key="1">
    <citation type="journal article" date="2019" name="Int. J. Syst. Evol. Microbiol.">
        <title>The Global Catalogue of Microorganisms (GCM) 10K type strain sequencing project: providing services to taxonomists for standard genome sequencing and annotation.</title>
        <authorList>
            <consortium name="The Broad Institute Genomics Platform"/>
            <consortium name="The Broad Institute Genome Sequencing Center for Infectious Disease"/>
            <person name="Wu L."/>
            <person name="Ma J."/>
        </authorList>
    </citation>
    <scope>NUCLEOTIDE SEQUENCE [LARGE SCALE GENOMIC DNA]</scope>
    <source>
        <strain evidence="5">KCTC 42586</strain>
    </source>
</reference>
<dbReference type="Gene3D" id="1.10.357.10">
    <property type="entry name" value="Tetracycline Repressor, domain 2"/>
    <property type="match status" value="1"/>
</dbReference>
<evidence type="ECO:0000259" key="3">
    <source>
        <dbReference type="PROSITE" id="PS50977"/>
    </source>
</evidence>
<comment type="caution">
    <text evidence="4">The sequence shown here is derived from an EMBL/GenBank/DDBJ whole genome shotgun (WGS) entry which is preliminary data.</text>
</comment>
<dbReference type="PANTHER" id="PTHR30055:SF239">
    <property type="entry name" value="TRANSCRIPTIONAL REGULATORY PROTEIN"/>
    <property type="match status" value="1"/>
</dbReference>
<dbReference type="InterPro" id="IPR001647">
    <property type="entry name" value="HTH_TetR"/>
</dbReference>
<organism evidence="4 5">
    <name type="scientific">Streptomyces coerulescens</name>
    <dbReference type="NCBI Taxonomy" id="29304"/>
    <lineage>
        <taxon>Bacteria</taxon>
        <taxon>Bacillati</taxon>
        <taxon>Actinomycetota</taxon>
        <taxon>Actinomycetes</taxon>
        <taxon>Kitasatosporales</taxon>
        <taxon>Streptomycetaceae</taxon>
        <taxon>Streptomyces</taxon>
    </lineage>
</organism>
<evidence type="ECO:0000256" key="1">
    <source>
        <dbReference type="ARBA" id="ARBA00023125"/>
    </source>
</evidence>
<sequence length="194" mass="20744">MARPSRYDRDQLLDTALRLAAATGPHGVTMAAVAKELGAPSGSVYHRFPSRSALLGALWVRTVESFQEGWFAALDDVDPHRAARGAAHHVVAWSRAHPHAAAVLLHGPDAFGQPDWPADDARRAAANRRRVRSAVAQLCEALGAQDRMAAERVALAVIDLPLTVVRRPLRAGEELPAHAEQLAQESAASLLAGL</sequence>
<dbReference type="InterPro" id="IPR050109">
    <property type="entry name" value="HTH-type_TetR-like_transc_reg"/>
</dbReference>
<dbReference type="RefSeq" id="WP_380855153.1">
    <property type="nucleotide sequence ID" value="NZ_JBHSKM010000012.1"/>
</dbReference>
<dbReference type="Pfam" id="PF00440">
    <property type="entry name" value="TetR_N"/>
    <property type="match status" value="1"/>
</dbReference>
<evidence type="ECO:0000313" key="4">
    <source>
        <dbReference type="EMBL" id="MFC5216351.1"/>
    </source>
</evidence>
<gene>
    <name evidence="4" type="ORF">ACFPQ9_21150</name>
</gene>
<keyword evidence="1 2" id="KW-0238">DNA-binding</keyword>
<dbReference type="Proteomes" id="UP001596263">
    <property type="component" value="Unassembled WGS sequence"/>
</dbReference>
<evidence type="ECO:0000256" key="2">
    <source>
        <dbReference type="PROSITE-ProRule" id="PRU00335"/>
    </source>
</evidence>
<feature type="domain" description="HTH tetR-type" evidence="3">
    <location>
        <begin position="6"/>
        <end position="66"/>
    </location>
</feature>
<dbReference type="SUPFAM" id="SSF46689">
    <property type="entry name" value="Homeodomain-like"/>
    <property type="match status" value="1"/>
</dbReference>
<keyword evidence="5" id="KW-1185">Reference proteome</keyword>
<dbReference type="InterPro" id="IPR009057">
    <property type="entry name" value="Homeodomain-like_sf"/>
</dbReference>
<dbReference type="PROSITE" id="PS50977">
    <property type="entry name" value="HTH_TETR_2"/>
    <property type="match status" value="1"/>
</dbReference>
<evidence type="ECO:0000313" key="5">
    <source>
        <dbReference type="Proteomes" id="UP001596263"/>
    </source>
</evidence>